<evidence type="ECO:0000259" key="2">
    <source>
        <dbReference type="Pfam" id="PF00432"/>
    </source>
</evidence>
<dbReference type="SUPFAM" id="SSF48239">
    <property type="entry name" value="Terpenoid cyclases/Protein prenyltransferases"/>
    <property type="match status" value="1"/>
</dbReference>
<dbReference type="AlphaFoldDB" id="A0A2W1K2R5"/>
<proteinExistence type="predicted"/>
<dbReference type="Gene3D" id="1.50.10.20">
    <property type="match status" value="1"/>
</dbReference>
<name>A0A2W1K2R5_ACIFR</name>
<dbReference type="Pfam" id="PF00432">
    <property type="entry name" value="Prenyltrans"/>
    <property type="match status" value="2"/>
</dbReference>
<sequence>MRKYPSARWPVRLAGGISERWMPMTGTDMDDDQKLWARAQNYVLSRQSADSGFCFYRVWGVEESTAPDTFYAVAMLRLWGMAIPHRAELIRWLQSLQDDQGRYSSLTNASFGVRALSLLADTPLRDPRPHLLNWATQATGHKNAASSETLRDWQRCVQLQRMLAPDEPLPEIMRSGAEAILHGMEAAAGGFGSHPNLVDSGIAWALQRLLGQPLRPQDRIFLHACEDATLGLRLSPDGASTRLEAIFWGILQMAHLHIAPRYPEAVMAYVRACQPVNGGFGRRAGAIATLEGTFHAVMIAAGLSRNPLLQTLTGI</sequence>
<protein>
    <recommendedName>
        <fullName evidence="2">Prenyltransferase alpha-alpha toroid domain-containing protein</fullName>
    </recommendedName>
</protein>
<comment type="caution">
    <text evidence="3">The sequence shown here is derived from an EMBL/GenBank/DDBJ whole genome shotgun (WGS) entry which is preliminary data.</text>
</comment>
<reference evidence="3 4" key="1">
    <citation type="submission" date="2018-06" db="EMBL/GenBank/DDBJ databases">
        <title>Draft sequence of Acidithiobacillus ferrooxidans CCM 4253.</title>
        <authorList>
            <person name="Moya-Beltran A."/>
            <person name="Castro M."/>
            <person name="Covarrubias P.C."/>
            <person name="Issotta F."/>
            <person name="Janiczek O."/>
            <person name="Mandl M."/>
            <person name="Kucera J."/>
            <person name="Quatrini R."/>
        </authorList>
    </citation>
    <scope>NUCLEOTIDE SEQUENCE [LARGE SCALE GENOMIC DNA]</scope>
    <source>
        <strain evidence="3 4">CCM 4253</strain>
    </source>
</reference>
<dbReference type="EMBL" id="QKQP01000005">
    <property type="protein sequence ID" value="PZD80919.1"/>
    <property type="molecule type" value="Genomic_DNA"/>
</dbReference>
<feature type="domain" description="Prenyltransferase alpha-alpha toroid" evidence="2">
    <location>
        <begin position="36"/>
        <end position="102"/>
    </location>
</feature>
<keyword evidence="1" id="KW-0677">Repeat</keyword>
<dbReference type="InterPro" id="IPR001330">
    <property type="entry name" value="Prenyltrans"/>
</dbReference>
<dbReference type="Proteomes" id="UP000248886">
    <property type="component" value="Unassembled WGS sequence"/>
</dbReference>
<dbReference type="InterPro" id="IPR008930">
    <property type="entry name" value="Terpenoid_cyclase/PrenylTrfase"/>
</dbReference>
<evidence type="ECO:0000313" key="4">
    <source>
        <dbReference type="Proteomes" id="UP000248886"/>
    </source>
</evidence>
<dbReference type="GO" id="GO:0003824">
    <property type="term" value="F:catalytic activity"/>
    <property type="evidence" value="ECO:0007669"/>
    <property type="project" value="InterPro"/>
</dbReference>
<feature type="domain" description="Prenyltransferase alpha-alpha toroid" evidence="2">
    <location>
        <begin position="240"/>
        <end position="303"/>
    </location>
</feature>
<gene>
    <name evidence="3" type="ORF">DN052_10925</name>
</gene>
<dbReference type="OrthoDB" id="5297771at2"/>
<evidence type="ECO:0000256" key="1">
    <source>
        <dbReference type="ARBA" id="ARBA00022737"/>
    </source>
</evidence>
<accession>A0A2W1K2R5</accession>
<evidence type="ECO:0000313" key="3">
    <source>
        <dbReference type="EMBL" id="PZD80919.1"/>
    </source>
</evidence>
<organism evidence="3 4">
    <name type="scientific">Acidithiobacillus ferrooxidans</name>
    <name type="common">Thiobacillus ferrooxidans</name>
    <dbReference type="NCBI Taxonomy" id="920"/>
    <lineage>
        <taxon>Bacteria</taxon>
        <taxon>Pseudomonadati</taxon>
        <taxon>Pseudomonadota</taxon>
        <taxon>Acidithiobacillia</taxon>
        <taxon>Acidithiobacillales</taxon>
        <taxon>Acidithiobacillaceae</taxon>
        <taxon>Acidithiobacillus</taxon>
    </lineage>
</organism>